<gene>
    <name evidence="2" type="ORF">B8V81_2730</name>
</gene>
<reference evidence="2 3" key="1">
    <citation type="submission" date="2017-05" db="EMBL/GenBank/DDBJ databases">
        <title>Functional genome analysis of Paenibacillus pasadenensis strain R16: insights on endophytic life style and antifungal activity.</title>
        <authorList>
            <person name="Passera A."/>
            <person name="Marcolungo L."/>
            <person name="Casati P."/>
            <person name="Brasca M."/>
            <person name="Quaglino F."/>
            <person name="Delledonne M."/>
        </authorList>
    </citation>
    <scope>NUCLEOTIDE SEQUENCE [LARGE SCALE GENOMIC DNA]</scope>
    <source>
        <strain evidence="2 3">R16</strain>
    </source>
</reference>
<evidence type="ECO:0000256" key="1">
    <source>
        <dbReference type="SAM" id="MobiDB-lite"/>
    </source>
</evidence>
<evidence type="ECO:0000313" key="2">
    <source>
        <dbReference type="EMBL" id="PLT44299.1"/>
    </source>
</evidence>
<feature type="region of interest" description="Disordered" evidence="1">
    <location>
        <begin position="1"/>
        <end position="20"/>
    </location>
</feature>
<proteinExistence type="predicted"/>
<comment type="caution">
    <text evidence="2">The sequence shown here is derived from an EMBL/GenBank/DDBJ whole genome shotgun (WGS) entry which is preliminary data.</text>
</comment>
<dbReference type="Proteomes" id="UP000234789">
    <property type="component" value="Unassembled WGS sequence"/>
</dbReference>
<dbReference type="EMBL" id="NFEZ01000004">
    <property type="protein sequence ID" value="PLT44299.1"/>
    <property type="molecule type" value="Genomic_DNA"/>
</dbReference>
<keyword evidence="3" id="KW-1185">Reference proteome</keyword>
<accession>A0A2N5N1U0</accession>
<name>A0A2N5N1U0_9BACL</name>
<evidence type="ECO:0000313" key="3">
    <source>
        <dbReference type="Proteomes" id="UP000234789"/>
    </source>
</evidence>
<protein>
    <submittedName>
        <fullName evidence="2">Uncharacterized protein</fullName>
    </submittedName>
</protein>
<organism evidence="2 3">
    <name type="scientific">Paenibacillus pasadenensis</name>
    <dbReference type="NCBI Taxonomy" id="217090"/>
    <lineage>
        <taxon>Bacteria</taxon>
        <taxon>Bacillati</taxon>
        <taxon>Bacillota</taxon>
        <taxon>Bacilli</taxon>
        <taxon>Bacillales</taxon>
        <taxon>Paenibacillaceae</taxon>
        <taxon>Paenibacillus</taxon>
    </lineage>
</organism>
<sequence length="87" mass="9698">MYVKRGRKDPESFRQHASKASVLTDEPALFSRLAAVSGGAQEPRHSPPERKKAPPLRIEAGHNPRYHSNSCLNAGMIFFDGHHHLSL</sequence>
<dbReference type="AlphaFoldDB" id="A0A2N5N1U0"/>
<feature type="compositionally biased region" description="Basic and acidic residues" evidence="1">
    <location>
        <begin position="42"/>
        <end position="52"/>
    </location>
</feature>
<feature type="region of interest" description="Disordered" evidence="1">
    <location>
        <begin position="36"/>
        <end position="64"/>
    </location>
</feature>